<dbReference type="EMBL" id="LAVV01010921">
    <property type="protein sequence ID" value="KNZ48421.1"/>
    <property type="molecule type" value="Genomic_DNA"/>
</dbReference>
<comment type="caution">
    <text evidence="2">The sequence shown here is derived from an EMBL/GenBank/DDBJ whole genome shotgun (WGS) entry which is preliminary data.</text>
</comment>
<feature type="region of interest" description="Disordered" evidence="1">
    <location>
        <begin position="12"/>
        <end position="49"/>
    </location>
</feature>
<feature type="compositionally biased region" description="Basic residues" evidence="1">
    <location>
        <begin position="28"/>
        <end position="37"/>
    </location>
</feature>
<dbReference type="VEuPathDB" id="FungiDB:VP01_5682g1"/>
<dbReference type="STRING" id="27349.A0A0L6UIR4"/>
<keyword evidence="3" id="KW-1185">Reference proteome</keyword>
<sequence length="197" mass="22175">DPLMNIFISIIRKASPKPTKPTTQKPAIQRKSKKNRGKNSFENNPADKTEGHLKKEDYLVIIKWLKIERNYNSCFGTGKAPAVGHPAKGKINGFEMMAINLRNQSPSKINLTPHQMKYQFNTYKDKYKKVHTKSRATGSTGFGREFINPCFKVDAQAGKKTASSTSEPAGNEIRSSDMKSNNDYVCISTIFLNINWS</sequence>
<feature type="compositionally biased region" description="Low complexity" evidence="1">
    <location>
        <begin position="16"/>
        <end position="26"/>
    </location>
</feature>
<evidence type="ECO:0000313" key="3">
    <source>
        <dbReference type="Proteomes" id="UP000037035"/>
    </source>
</evidence>
<dbReference type="Proteomes" id="UP000037035">
    <property type="component" value="Unassembled WGS sequence"/>
</dbReference>
<evidence type="ECO:0000256" key="1">
    <source>
        <dbReference type="SAM" id="MobiDB-lite"/>
    </source>
</evidence>
<accession>A0A0L6UIR4</accession>
<name>A0A0L6UIR4_9BASI</name>
<organism evidence="2 3">
    <name type="scientific">Puccinia sorghi</name>
    <dbReference type="NCBI Taxonomy" id="27349"/>
    <lineage>
        <taxon>Eukaryota</taxon>
        <taxon>Fungi</taxon>
        <taxon>Dikarya</taxon>
        <taxon>Basidiomycota</taxon>
        <taxon>Pucciniomycotina</taxon>
        <taxon>Pucciniomycetes</taxon>
        <taxon>Pucciniales</taxon>
        <taxon>Pucciniaceae</taxon>
        <taxon>Puccinia</taxon>
    </lineage>
</organism>
<gene>
    <name evidence="2" type="ORF">VP01_5682g1</name>
</gene>
<protein>
    <submittedName>
        <fullName evidence="2">Uncharacterized protein</fullName>
    </submittedName>
</protein>
<dbReference type="OrthoDB" id="124484at2759"/>
<reference evidence="2 3" key="1">
    <citation type="submission" date="2015-08" db="EMBL/GenBank/DDBJ databases">
        <title>Next Generation Sequencing and Analysis of the Genome of Puccinia sorghi L Schw, the Causal Agent of Maize Common Rust.</title>
        <authorList>
            <person name="Rochi L."/>
            <person name="Burguener G."/>
            <person name="Darino M."/>
            <person name="Turjanski A."/>
            <person name="Kreff E."/>
            <person name="Dieguez M.J."/>
            <person name="Sacco F."/>
        </authorList>
    </citation>
    <scope>NUCLEOTIDE SEQUENCE [LARGE SCALE GENOMIC DNA]</scope>
    <source>
        <strain evidence="2 3">RO10H11247</strain>
    </source>
</reference>
<proteinExistence type="predicted"/>
<evidence type="ECO:0000313" key="2">
    <source>
        <dbReference type="EMBL" id="KNZ48421.1"/>
    </source>
</evidence>
<feature type="non-terminal residue" evidence="2">
    <location>
        <position position="1"/>
    </location>
</feature>
<dbReference type="AlphaFoldDB" id="A0A0L6UIR4"/>